<proteinExistence type="predicted"/>
<evidence type="ECO:0000313" key="1">
    <source>
        <dbReference type="EMBL" id="KAL3094724.1"/>
    </source>
</evidence>
<dbReference type="EMBL" id="JBICCN010000086">
    <property type="protein sequence ID" value="KAL3094724.1"/>
    <property type="molecule type" value="Genomic_DNA"/>
</dbReference>
<keyword evidence="2" id="KW-1185">Reference proteome</keyword>
<evidence type="ECO:0000313" key="2">
    <source>
        <dbReference type="Proteomes" id="UP001620645"/>
    </source>
</evidence>
<organism evidence="1 2">
    <name type="scientific">Heterodera schachtii</name>
    <name type="common">Sugarbeet cyst nematode worm</name>
    <name type="synonym">Tylenchus schachtii</name>
    <dbReference type="NCBI Taxonomy" id="97005"/>
    <lineage>
        <taxon>Eukaryota</taxon>
        <taxon>Metazoa</taxon>
        <taxon>Ecdysozoa</taxon>
        <taxon>Nematoda</taxon>
        <taxon>Chromadorea</taxon>
        <taxon>Rhabditida</taxon>
        <taxon>Tylenchina</taxon>
        <taxon>Tylenchomorpha</taxon>
        <taxon>Tylenchoidea</taxon>
        <taxon>Heteroderidae</taxon>
        <taxon>Heteroderinae</taxon>
        <taxon>Heterodera</taxon>
    </lineage>
</organism>
<gene>
    <name evidence="1" type="ORF">niasHS_006019</name>
</gene>
<reference evidence="1 2" key="1">
    <citation type="submission" date="2024-10" db="EMBL/GenBank/DDBJ databases">
        <authorList>
            <person name="Kim D."/>
        </authorList>
    </citation>
    <scope>NUCLEOTIDE SEQUENCE [LARGE SCALE GENOMIC DNA]</scope>
    <source>
        <strain evidence="1">Taebaek</strain>
    </source>
</reference>
<sequence length="296" mass="34490">MSDFQQAANTTNFKTIGCAQTEFHRQTGRAHPPTDICRNFCCDFLMNVQGPVKAKASFAIGKIVNRQLMDLKKMGCDAAKTKFVALDDCLKGPAQYFNDISRSRNSRSSNNDDEQDEEMILFHSLLAIPKNIPEEQDEGFVDVANTEILCKYVFINYQFGAEGPGPAIQHNSDYPAWLFTLDLEPSKELEDLDPENSGWKYWEKWEERRQQQMLRHDELKYKYFWLQNSPAVQTHIRFTTEKYKTHKFLTIPVTTPGVYLKHTRRLRLKQRVWKSLEESEQMMKENDGWGIGGTWR</sequence>
<comment type="caution">
    <text evidence="1">The sequence shown here is derived from an EMBL/GenBank/DDBJ whole genome shotgun (WGS) entry which is preliminary data.</text>
</comment>
<protein>
    <submittedName>
        <fullName evidence="1">Uncharacterized protein</fullName>
    </submittedName>
</protein>
<name>A0ABD2JVT8_HETSC</name>
<dbReference type="Proteomes" id="UP001620645">
    <property type="component" value="Unassembled WGS sequence"/>
</dbReference>
<accession>A0ABD2JVT8</accession>
<dbReference type="AlphaFoldDB" id="A0ABD2JVT8"/>